<name>A0A5C4T6G4_9BACL</name>
<dbReference type="AlphaFoldDB" id="A0A5C4T6G4"/>
<accession>A0A5C4T6G4</accession>
<dbReference type="SUPFAM" id="SSF143100">
    <property type="entry name" value="TTHA1013/TTHA0281-like"/>
    <property type="match status" value="1"/>
</dbReference>
<dbReference type="OrthoDB" id="5419659at2"/>
<dbReference type="RefSeq" id="WP_139604166.1">
    <property type="nucleotide sequence ID" value="NZ_VDCQ01000031.1"/>
</dbReference>
<evidence type="ECO:0000313" key="1">
    <source>
        <dbReference type="EMBL" id="TNJ64240.1"/>
    </source>
</evidence>
<dbReference type="Proteomes" id="UP000307943">
    <property type="component" value="Unassembled WGS sequence"/>
</dbReference>
<comment type="caution">
    <text evidence="1">The sequence shown here is derived from an EMBL/GenBank/DDBJ whole genome shotgun (WGS) entry which is preliminary data.</text>
</comment>
<protein>
    <submittedName>
        <fullName evidence="1">Type II toxin-antitoxin system HicB family antitoxin</fullName>
    </submittedName>
</protein>
<dbReference type="InterPro" id="IPR035069">
    <property type="entry name" value="TTHA1013/TTHA0281-like"/>
</dbReference>
<proteinExistence type="predicted"/>
<reference evidence="1 2" key="1">
    <citation type="submission" date="2019-05" db="EMBL/GenBank/DDBJ databases">
        <title>We sequenced the genome of Paenibacillus hemerocallicola KCTC 33185 for further insight into its adaptation and study the phylogeny of Paenibacillus.</title>
        <authorList>
            <person name="Narsing Rao M.P."/>
        </authorList>
    </citation>
    <scope>NUCLEOTIDE SEQUENCE [LARGE SCALE GENOMIC DNA]</scope>
    <source>
        <strain evidence="1 2">KCTC 33185</strain>
    </source>
</reference>
<keyword evidence="2" id="KW-1185">Reference proteome</keyword>
<gene>
    <name evidence="1" type="ORF">FE784_20840</name>
</gene>
<dbReference type="Gene3D" id="3.30.160.250">
    <property type="match status" value="1"/>
</dbReference>
<evidence type="ECO:0000313" key="2">
    <source>
        <dbReference type="Proteomes" id="UP000307943"/>
    </source>
</evidence>
<dbReference type="EMBL" id="VDCQ01000031">
    <property type="protein sequence ID" value="TNJ64240.1"/>
    <property type="molecule type" value="Genomic_DNA"/>
</dbReference>
<sequence>MVFQTHYLYPVVIEQTESNLSMYFPDFPGAAVTAVDLVEGLARAKELLAFRIVELEETGQPLPDPSAPEKIELEEASDRIVFLEVFIPPYRDAAANKAVTKNCTLPKWLRDEGDKAGLNFSLILQNGLKDALGLAKHDHSNNERAAQ</sequence>
<organism evidence="1 2">
    <name type="scientific">Paenibacillus hemerocallicola</name>
    <dbReference type="NCBI Taxonomy" id="1172614"/>
    <lineage>
        <taxon>Bacteria</taxon>
        <taxon>Bacillati</taxon>
        <taxon>Bacillota</taxon>
        <taxon>Bacilli</taxon>
        <taxon>Bacillales</taxon>
        <taxon>Paenibacillaceae</taxon>
        <taxon>Paenibacillus</taxon>
    </lineage>
</organism>